<feature type="repeat" description="TPR" evidence="3">
    <location>
        <begin position="86"/>
        <end position="119"/>
    </location>
</feature>
<organism evidence="6 7">
    <name type="scientific">Tectimicrobiota bacterium</name>
    <dbReference type="NCBI Taxonomy" id="2528274"/>
    <lineage>
        <taxon>Bacteria</taxon>
        <taxon>Pseudomonadati</taxon>
        <taxon>Nitrospinota/Tectimicrobiota group</taxon>
        <taxon>Candidatus Tectimicrobiota</taxon>
    </lineage>
</organism>
<dbReference type="AlphaFoldDB" id="A0A932HVE3"/>
<feature type="repeat" description="TPR" evidence="3">
    <location>
        <begin position="224"/>
        <end position="257"/>
    </location>
</feature>
<accession>A0A932HVE3</accession>
<proteinExistence type="predicted"/>
<gene>
    <name evidence="6" type="ORF">HYZ11_02150</name>
</gene>
<reference evidence="6" key="1">
    <citation type="submission" date="2020-07" db="EMBL/GenBank/DDBJ databases">
        <title>Huge and variable diversity of episymbiotic CPR bacteria and DPANN archaea in groundwater ecosystems.</title>
        <authorList>
            <person name="He C.Y."/>
            <person name="Keren R."/>
            <person name="Whittaker M."/>
            <person name="Farag I.F."/>
            <person name="Doudna J."/>
            <person name="Cate J.H.D."/>
            <person name="Banfield J.F."/>
        </authorList>
    </citation>
    <scope>NUCLEOTIDE SEQUENCE</scope>
    <source>
        <strain evidence="6">NC_groundwater_763_Ag_S-0.2um_68_21</strain>
    </source>
</reference>
<keyword evidence="1" id="KW-0677">Repeat</keyword>
<evidence type="ECO:0000256" key="5">
    <source>
        <dbReference type="SAM" id="SignalP"/>
    </source>
</evidence>
<dbReference type="InterPro" id="IPR013105">
    <property type="entry name" value="TPR_2"/>
</dbReference>
<feature type="signal peptide" evidence="5">
    <location>
        <begin position="1"/>
        <end position="23"/>
    </location>
</feature>
<feature type="compositionally biased region" description="Low complexity" evidence="4">
    <location>
        <begin position="34"/>
        <end position="43"/>
    </location>
</feature>
<feature type="chain" id="PRO_5038085358" evidence="5">
    <location>
        <begin position="24"/>
        <end position="277"/>
    </location>
</feature>
<sequence>MARAKPALSLAGLLFLLGGCAGAPSPKEPPAAPPAAASGQAKPPSAPSTGQAIALFNRGEEHFRHGEYPEAERLFLQAAEADPRLHPAFQALGEAREKTGKKKEAAEAYRRALRLKPDDPKAHLALGRLGEEGGQMEAALYHYERAAGLAPDSFLAHFRLGLLRAERGQADAAIHHLRAAVRLDPSHPRARYLLWMGLARRGGSEGYEVELGRGLVEEGNTLPIRFYQGQAAEHFRAGRVEEALRAIQKAVDVNPNWRGREWRGVIEDMERYRRARR</sequence>
<evidence type="ECO:0000256" key="4">
    <source>
        <dbReference type="SAM" id="MobiDB-lite"/>
    </source>
</evidence>
<dbReference type="PANTHER" id="PTHR12558">
    <property type="entry name" value="CELL DIVISION CYCLE 16,23,27"/>
    <property type="match status" value="1"/>
</dbReference>
<dbReference type="SMART" id="SM00028">
    <property type="entry name" value="TPR"/>
    <property type="match status" value="5"/>
</dbReference>
<comment type="caution">
    <text evidence="6">The sequence shown here is derived from an EMBL/GenBank/DDBJ whole genome shotgun (WGS) entry which is preliminary data.</text>
</comment>
<evidence type="ECO:0000313" key="7">
    <source>
        <dbReference type="Proteomes" id="UP000782312"/>
    </source>
</evidence>
<evidence type="ECO:0000256" key="2">
    <source>
        <dbReference type="ARBA" id="ARBA00022803"/>
    </source>
</evidence>
<dbReference type="EMBL" id="JACPUR010000003">
    <property type="protein sequence ID" value="MBI3126389.1"/>
    <property type="molecule type" value="Genomic_DNA"/>
</dbReference>
<feature type="repeat" description="TPR" evidence="3">
    <location>
        <begin position="120"/>
        <end position="153"/>
    </location>
</feature>
<feature type="repeat" description="TPR" evidence="3">
    <location>
        <begin position="52"/>
        <end position="85"/>
    </location>
</feature>
<evidence type="ECO:0000256" key="3">
    <source>
        <dbReference type="PROSITE-ProRule" id="PRU00339"/>
    </source>
</evidence>
<dbReference type="PROSITE" id="PS51257">
    <property type="entry name" value="PROKAR_LIPOPROTEIN"/>
    <property type="match status" value="1"/>
</dbReference>
<dbReference type="Gene3D" id="1.25.40.10">
    <property type="entry name" value="Tetratricopeptide repeat domain"/>
    <property type="match status" value="2"/>
</dbReference>
<dbReference type="PROSITE" id="PS50005">
    <property type="entry name" value="TPR"/>
    <property type="match status" value="5"/>
</dbReference>
<dbReference type="Pfam" id="PF07719">
    <property type="entry name" value="TPR_2"/>
    <property type="match status" value="1"/>
</dbReference>
<feature type="repeat" description="TPR" evidence="3">
    <location>
        <begin position="154"/>
        <end position="187"/>
    </location>
</feature>
<dbReference type="InterPro" id="IPR011990">
    <property type="entry name" value="TPR-like_helical_dom_sf"/>
</dbReference>
<dbReference type="PANTHER" id="PTHR12558:SF13">
    <property type="entry name" value="CELL DIVISION CYCLE PROTEIN 27 HOMOLOG"/>
    <property type="match status" value="1"/>
</dbReference>
<dbReference type="InterPro" id="IPR019734">
    <property type="entry name" value="TPR_rpt"/>
</dbReference>
<dbReference type="SUPFAM" id="SSF48452">
    <property type="entry name" value="TPR-like"/>
    <property type="match status" value="1"/>
</dbReference>
<keyword evidence="2 3" id="KW-0802">TPR repeat</keyword>
<name>A0A932HVE3_UNCTE</name>
<keyword evidence="5" id="KW-0732">Signal</keyword>
<evidence type="ECO:0000313" key="6">
    <source>
        <dbReference type="EMBL" id="MBI3126389.1"/>
    </source>
</evidence>
<dbReference type="Proteomes" id="UP000782312">
    <property type="component" value="Unassembled WGS sequence"/>
</dbReference>
<protein>
    <submittedName>
        <fullName evidence="6">Tetratricopeptide repeat protein</fullName>
    </submittedName>
</protein>
<evidence type="ECO:0000256" key="1">
    <source>
        <dbReference type="ARBA" id="ARBA00022737"/>
    </source>
</evidence>
<feature type="region of interest" description="Disordered" evidence="4">
    <location>
        <begin position="25"/>
        <end position="50"/>
    </location>
</feature>
<dbReference type="Pfam" id="PF13432">
    <property type="entry name" value="TPR_16"/>
    <property type="match status" value="3"/>
</dbReference>